<comment type="caution">
    <text evidence="1">The sequence shown here is derived from an EMBL/GenBank/DDBJ whole genome shotgun (WGS) entry which is preliminary data.</text>
</comment>
<evidence type="ECO:0008006" key="3">
    <source>
        <dbReference type="Google" id="ProtNLM"/>
    </source>
</evidence>
<protein>
    <recommendedName>
        <fullName evidence="3">IBR domain-containing protein</fullName>
    </recommendedName>
</protein>
<evidence type="ECO:0000313" key="1">
    <source>
        <dbReference type="EMBL" id="KAF7532206.1"/>
    </source>
</evidence>
<dbReference type="CDD" id="cd16449">
    <property type="entry name" value="RING-HC"/>
    <property type="match status" value="1"/>
</dbReference>
<dbReference type="SUPFAM" id="SSF57850">
    <property type="entry name" value="RING/U-box"/>
    <property type="match status" value="1"/>
</dbReference>
<gene>
    <name evidence="1" type="ORF">G7Z17_g13665</name>
</gene>
<dbReference type="AlphaFoldDB" id="A0A9P5GT58"/>
<name>A0A9P5GT58_9HYPO</name>
<organism evidence="1 2">
    <name type="scientific">Cylindrodendrum hubeiense</name>
    <dbReference type="NCBI Taxonomy" id="595255"/>
    <lineage>
        <taxon>Eukaryota</taxon>
        <taxon>Fungi</taxon>
        <taxon>Dikarya</taxon>
        <taxon>Ascomycota</taxon>
        <taxon>Pezizomycotina</taxon>
        <taxon>Sordariomycetes</taxon>
        <taxon>Hypocreomycetidae</taxon>
        <taxon>Hypocreales</taxon>
        <taxon>Nectriaceae</taxon>
        <taxon>Cylindrodendrum</taxon>
    </lineage>
</organism>
<proteinExistence type="predicted"/>
<dbReference type="EMBL" id="JAANBB010000919">
    <property type="protein sequence ID" value="KAF7532206.1"/>
    <property type="molecule type" value="Genomic_DNA"/>
</dbReference>
<dbReference type="Proteomes" id="UP000722485">
    <property type="component" value="Unassembled WGS sequence"/>
</dbReference>
<reference evidence="1" key="1">
    <citation type="submission" date="2020-03" db="EMBL/GenBank/DDBJ databases">
        <title>Draft Genome Sequence of Cylindrodendrum hubeiense.</title>
        <authorList>
            <person name="Buettner E."/>
            <person name="Kellner H."/>
        </authorList>
    </citation>
    <scope>NUCLEOTIDE SEQUENCE</scope>
    <source>
        <strain evidence="1">IHI 201604</strain>
    </source>
</reference>
<sequence>MDDRHNGPLDRVHPYLIELLFHQGVVPDGNGNELSEDVLADAIGLALSLSEVDDQFFFMSRIMTEQEVAVQGLQHPDVQNMDLHIPLTAAERVEVLRQAAEPDAEDERAPRNVGTCIICLEPGQLTVPMPCNCAFCFPCLREAIRVGLRSEQDFPPQCCSPFLEPTIRLVNRPGLVHLFRQLGAEVAVPAADRLYCYRGECATFIPR</sequence>
<dbReference type="InterPro" id="IPR013083">
    <property type="entry name" value="Znf_RING/FYVE/PHD"/>
</dbReference>
<evidence type="ECO:0000313" key="2">
    <source>
        <dbReference type="Proteomes" id="UP000722485"/>
    </source>
</evidence>
<dbReference type="Gene3D" id="3.30.40.10">
    <property type="entry name" value="Zinc/RING finger domain, C3HC4 (zinc finger)"/>
    <property type="match status" value="1"/>
</dbReference>
<keyword evidence="2" id="KW-1185">Reference proteome</keyword>
<dbReference type="OrthoDB" id="10009520at2759"/>
<accession>A0A9P5GT58</accession>